<feature type="domain" description="Methyltransferase" evidence="3">
    <location>
        <begin position="49"/>
        <end position="142"/>
    </location>
</feature>
<dbReference type="GO" id="GO:0032259">
    <property type="term" value="P:methylation"/>
    <property type="evidence" value="ECO:0007669"/>
    <property type="project" value="UniProtKB-KW"/>
</dbReference>
<dbReference type="Gene3D" id="3.40.50.150">
    <property type="entry name" value="Vaccinia Virus protein VP39"/>
    <property type="match status" value="1"/>
</dbReference>
<evidence type="ECO:0000256" key="1">
    <source>
        <dbReference type="ARBA" id="ARBA00022603"/>
    </source>
</evidence>
<dbReference type="PANTHER" id="PTHR43861">
    <property type="entry name" value="TRANS-ACONITATE 2-METHYLTRANSFERASE-RELATED"/>
    <property type="match status" value="1"/>
</dbReference>
<evidence type="ECO:0000313" key="5">
    <source>
        <dbReference type="Proteomes" id="UP000027337"/>
    </source>
</evidence>
<protein>
    <submittedName>
        <fullName evidence="4">SAM-dependent methyltransferase</fullName>
    </submittedName>
</protein>
<reference evidence="4 5" key="1">
    <citation type="journal article" date="2014" name="Genome Announc.">
        <title>Draft Genome Sequences of Two Isolates of the Roseobacter Group, Sulfitobacter sp. Strains 3SOLIMAR09 and 1FIGIMAR09, from Harbors of Mallorca Island (Mediterranean Sea).</title>
        <authorList>
            <person name="Mas-Llado M."/>
            <person name="Pina-Villalonga J.M."/>
            <person name="Brunet-Galmes I."/>
            <person name="Nogales B."/>
            <person name="Bosch R."/>
        </authorList>
    </citation>
    <scope>NUCLEOTIDE SEQUENCE [LARGE SCALE GENOMIC DNA]</scope>
    <source>
        <strain evidence="4 5">1FIGIMAR09</strain>
    </source>
</reference>
<sequence length="214" mass="23818">MTNLSKPHPESRFWNRMAPGYARSTISDVENYERKLRETAALMRRDMQVLEIGCGTGSTAIHHAPNVAHITATDLSSGMLDIAREKAWNASVTNITFVESAAEDVPHPDQPYDMIMAHSLLHLVKDHRKVVANMADMLTPGGYLVTSTICMSEGMSAFKLIAWPGRAVGLLPRINFLRKRELESAVQDAGLKIHSCWRPGKRKAVFLIAQKPEN</sequence>
<dbReference type="PANTHER" id="PTHR43861:SF1">
    <property type="entry name" value="TRANS-ACONITATE 2-METHYLTRANSFERASE"/>
    <property type="match status" value="1"/>
</dbReference>
<dbReference type="Proteomes" id="UP000027337">
    <property type="component" value="Unassembled WGS sequence"/>
</dbReference>
<accession>A0A061SXJ7</accession>
<keyword evidence="5" id="KW-1185">Reference proteome</keyword>
<evidence type="ECO:0000313" key="4">
    <source>
        <dbReference type="EMBL" id="KAJ04993.1"/>
    </source>
</evidence>
<keyword evidence="2 4" id="KW-0808">Transferase</keyword>
<gene>
    <name evidence="4" type="ORF">PM02_01960</name>
</gene>
<dbReference type="GO" id="GO:0008168">
    <property type="term" value="F:methyltransferase activity"/>
    <property type="evidence" value="ECO:0007669"/>
    <property type="project" value="UniProtKB-KW"/>
</dbReference>
<comment type="caution">
    <text evidence="4">The sequence shown here is derived from an EMBL/GenBank/DDBJ whole genome shotgun (WGS) entry which is preliminary data.</text>
</comment>
<keyword evidence="1 4" id="KW-0489">Methyltransferase</keyword>
<dbReference type="SUPFAM" id="SSF53335">
    <property type="entry name" value="S-adenosyl-L-methionine-dependent methyltransferases"/>
    <property type="match status" value="1"/>
</dbReference>
<dbReference type="InterPro" id="IPR041698">
    <property type="entry name" value="Methyltransf_25"/>
</dbReference>
<dbReference type="Pfam" id="PF13649">
    <property type="entry name" value="Methyltransf_25"/>
    <property type="match status" value="1"/>
</dbReference>
<evidence type="ECO:0000259" key="3">
    <source>
        <dbReference type="Pfam" id="PF13649"/>
    </source>
</evidence>
<dbReference type="eggNOG" id="COG2226">
    <property type="taxonomic scope" value="Bacteria"/>
</dbReference>
<organism evidence="4 5">
    <name type="scientific">Sulfitobacter mediterraneus</name>
    <dbReference type="NCBI Taxonomy" id="83219"/>
    <lineage>
        <taxon>Bacteria</taxon>
        <taxon>Pseudomonadati</taxon>
        <taxon>Pseudomonadota</taxon>
        <taxon>Alphaproteobacteria</taxon>
        <taxon>Rhodobacterales</taxon>
        <taxon>Roseobacteraceae</taxon>
        <taxon>Sulfitobacter</taxon>
    </lineage>
</organism>
<dbReference type="RefSeq" id="WP_037904624.1">
    <property type="nucleotide sequence ID" value="NZ_JEMU01000001.1"/>
</dbReference>
<dbReference type="STRING" id="83219.PM02_01960"/>
<dbReference type="InterPro" id="IPR029063">
    <property type="entry name" value="SAM-dependent_MTases_sf"/>
</dbReference>
<dbReference type="CDD" id="cd02440">
    <property type="entry name" value="AdoMet_MTases"/>
    <property type="match status" value="1"/>
</dbReference>
<proteinExistence type="predicted"/>
<dbReference type="AlphaFoldDB" id="A0A061SXJ7"/>
<evidence type="ECO:0000256" key="2">
    <source>
        <dbReference type="ARBA" id="ARBA00022679"/>
    </source>
</evidence>
<dbReference type="EMBL" id="JEMU01000001">
    <property type="protein sequence ID" value="KAJ04993.1"/>
    <property type="molecule type" value="Genomic_DNA"/>
</dbReference>
<name>A0A061SXJ7_9RHOB</name>